<protein>
    <submittedName>
        <fullName evidence="2">Uncharacterized protein</fullName>
    </submittedName>
</protein>
<accession>A0ABP6ISM8</accession>
<organism evidence="2 3">
    <name type="scientific">Streptomyces thioluteus</name>
    <dbReference type="NCBI Taxonomy" id="66431"/>
    <lineage>
        <taxon>Bacteria</taxon>
        <taxon>Bacillati</taxon>
        <taxon>Actinomycetota</taxon>
        <taxon>Actinomycetes</taxon>
        <taxon>Kitasatosporales</taxon>
        <taxon>Streptomycetaceae</taxon>
        <taxon>Streptomyces</taxon>
    </lineage>
</organism>
<comment type="caution">
    <text evidence="2">The sequence shown here is derived from an EMBL/GenBank/DDBJ whole genome shotgun (WGS) entry which is preliminary data.</text>
</comment>
<reference evidence="3" key="1">
    <citation type="journal article" date="2019" name="Int. J. Syst. Evol. Microbiol.">
        <title>The Global Catalogue of Microorganisms (GCM) 10K type strain sequencing project: providing services to taxonomists for standard genome sequencing and annotation.</title>
        <authorList>
            <consortium name="The Broad Institute Genomics Platform"/>
            <consortium name="The Broad Institute Genome Sequencing Center for Infectious Disease"/>
            <person name="Wu L."/>
            <person name="Ma J."/>
        </authorList>
    </citation>
    <scope>NUCLEOTIDE SEQUENCE [LARGE SCALE GENOMIC DNA]</scope>
    <source>
        <strain evidence="3">JCM 4087</strain>
    </source>
</reference>
<sequence>MGEQRTVRAGAAGEQGAQQRVLGGQPQGEADTCGCTPPQVIWMPAQFVDDPVHEQLCLTRDEFLAHRLKRREMLMDHGPADARGPGDVRDAELGSALPCRQVVGSVEQSVPQWRTDGPG</sequence>
<dbReference type="Proteomes" id="UP001501102">
    <property type="component" value="Unassembled WGS sequence"/>
</dbReference>
<name>A0ABP6ISM8_STRTU</name>
<evidence type="ECO:0000313" key="3">
    <source>
        <dbReference type="Proteomes" id="UP001501102"/>
    </source>
</evidence>
<evidence type="ECO:0000256" key="1">
    <source>
        <dbReference type="SAM" id="MobiDB-lite"/>
    </source>
</evidence>
<feature type="region of interest" description="Disordered" evidence="1">
    <location>
        <begin position="1"/>
        <end position="32"/>
    </location>
</feature>
<gene>
    <name evidence="2" type="ORF">GCM10020221_00160</name>
</gene>
<evidence type="ECO:0000313" key="2">
    <source>
        <dbReference type="EMBL" id="GAA2908011.1"/>
    </source>
</evidence>
<keyword evidence="3" id="KW-1185">Reference proteome</keyword>
<proteinExistence type="predicted"/>
<dbReference type="RefSeq" id="WP_344960268.1">
    <property type="nucleotide sequence ID" value="NZ_BAAAXZ010000001.1"/>
</dbReference>
<feature type="compositionally biased region" description="Low complexity" evidence="1">
    <location>
        <begin position="9"/>
        <end position="19"/>
    </location>
</feature>
<dbReference type="EMBL" id="BAAAXZ010000001">
    <property type="protein sequence ID" value="GAA2908011.1"/>
    <property type="molecule type" value="Genomic_DNA"/>
</dbReference>